<dbReference type="AlphaFoldDB" id="A0AAN8DW47"/>
<organism evidence="1 2">
    <name type="scientific">Champsocephalus gunnari</name>
    <name type="common">Mackerel icefish</name>
    <dbReference type="NCBI Taxonomy" id="52237"/>
    <lineage>
        <taxon>Eukaryota</taxon>
        <taxon>Metazoa</taxon>
        <taxon>Chordata</taxon>
        <taxon>Craniata</taxon>
        <taxon>Vertebrata</taxon>
        <taxon>Euteleostomi</taxon>
        <taxon>Actinopterygii</taxon>
        <taxon>Neopterygii</taxon>
        <taxon>Teleostei</taxon>
        <taxon>Neoteleostei</taxon>
        <taxon>Acanthomorphata</taxon>
        <taxon>Eupercaria</taxon>
        <taxon>Perciformes</taxon>
        <taxon>Notothenioidei</taxon>
        <taxon>Channichthyidae</taxon>
        <taxon>Champsocephalus</taxon>
    </lineage>
</organism>
<comment type="caution">
    <text evidence="1">The sequence shown here is derived from an EMBL/GenBank/DDBJ whole genome shotgun (WGS) entry which is preliminary data.</text>
</comment>
<evidence type="ECO:0000313" key="2">
    <source>
        <dbReference type="Proteomes" id="UP001331515"/>
    </source>
</evidence>
<keyword evidence="2" id="KW-1185">Reference proteome</keyword>
<proteinExistence type="predicted"/>
<dbReference type="EMBL" id="JAURVH010001518">
    <property type="protein sequence ID" value="KAK5927738.1"/>
    <property type="molecule type" value="Genomic_DNA"/>
</dbReference>
<protein>
    <submittedName>
        <fullName evidence="1">Uncharacterized protein</fullName>
    </submittedName>
</protein>
<accession>A0AAN8DW47</accession>
<reference evidence="1 2" key="1">
    <citation type="journal article" date="2023" name="Mol. Biol. Evol.">
        <title>Genomics of Secondarily Temperate Adaptation in the Only Non-Antarctic Icefish.</title>
        <authorList>
            <person name="Rivera-Colon A.G."/>
            <person name="Rayamajhi N."/>
            <person name="Minhas B.F."/>
            <person name="Madrigal G."/>
            <person name="Bilyk K.T."/>
            <person name="Yoon V."/>
            <person name="Hune M."/>
            <person name="Gregory S."/>
            <person name="Cheng C.H.C."/>
            <person name="Catchen J.M."/>
        </authorList>
    </citation>
    <scope>NUCLEOTIDE SEQUENCE [LARGE SCALE GENOMIC DNA]</scope>
    <source>
        <tissue evidence="1">White muscle</tissue>
    </source>
</reference>
<dbReference type="Proteomes" id="UP001331515">
    <property type="component" value="Unassembled WGS sequence"/>
</dbReference>
<evidence type="ECO:0000313" key="1">
    <source>
        <dbReference type="EMBL" id="KAK5927738.1"/>
    </source>
</evidence>
<name>A0AAN8DW47_CHAGU</name>
<sequence length="117" mass="13330">MESQTELQAGRGVCQRGCGLRLSGEDMSSGQHCCVEALRTVTEALEERSATLEHETRMQRLRWNRREQSLLAQVTALQTEAQLSALQHQRRRHQYMLHIHSLAEQLTGYCQVRGGVI</sequence>
<gene>
    <name evidence="1" type="ORF">CgunFtcFv8_012864</name>
</gene>